<comment type="caution">
    <text evidence="2">The sequence shown here is derived from an EMBL/GenBank/DDBJ whole genome shotgun (WGS) entry which is preliminary data.</text>
</comment>
<name>A0A9P8XU76_9PEZI</name>
<dbReference type="PANTHER" id="PTHR10622">
    <property type="entry name" value="HET DOMAIN-CONTAINING PROTEIN"/>
    <property type="match status" value="1"/>
</dbReference>
<proteinExistence type="predicted"/>
<accession>A0A9P8XU76</accession>
<dbReference type="EMBL" id="JAGTJQ010000014">
    <property type="protein sequence ID" value="KAH7012604.1"/>
    <property type="molecule type" value="Genomic_DNA"/>
</dbReference>
<feature type="domain" description="Heterokaryon incompatibility" evidence="1">
    <location>
        <begin position="26"/>
        <end position="113"/>
    </location>
</feature>
<keyword evidence="3" id="KW-1185">Reference proteome</keyword>
<evidence type="ECO:0000259" key="1">
    <source>
        <dbReference type="Pfam" id="PF06985"/>
    </source>
</evidence>
<dbReference type="RefSeq" id="XP_046004869.1">
    <property type="nucleotide sequence ID" value="XM_046148985.1"/>
</dbReference>
<dbReference type="AlphaFoldDB" id="A0A9P8XU76"/>
<dbReference type="OrthoDB" id="674604at2759"/>
<protein>
    <submittedName>
        <fullName evidence="2">Heterokaryon incompatibility protein-domain-containing protein</fullName>
    </submittedName>
</protein>
<dbReference type="Pfam" id="PF06985">
    <property type="entry name" value="HET"/>
    <property type="match status" value="1"/>
</dbReference>
<evidence type="ECO:0000313" key="2">
    <source>
        <dbReference type="EMBL" id="KAH7012604.1"/>
    </source>
</evidence>
<sequence>MWLLERDDDGNIALAGPFELGTIPPYAILSHTWGKEECTFQDLRHGTGRDKVGFDKIRFCVQQAEKMGLKYSWVDTCCIDKTNAVEHTTAINSMFLWYQNSERCFAYLSDVKKINDNAAFRASRWFKRGWTLQELIAPRSVEFFTMEWSRIGSKREKEEIIRSITGIPLAALRGDSLVRFGILERVAWMQGRQTLRPEDQAYSLFGILGVTLPVIYGELKEAAMDRLIEAAR</sequence>
<evidence type="ECO:0000313" key="3">
    <source>
        <dbReference type="Proteomes" id="UP000756346"/>
    </source>
</evidence>
<feature type="non-terminal residue" evidence="2">
    <location>
        <position position="1"/>
    </location>
</feature>
<reference evidence="2" key="1">
    <citation type="journal article" date="2021" name="Nat. Commun.">
        <title>Genetic determinants of endophytism in the Arabidopsis root mycobiome.</title>
        <authorList>
            <person name="Mesny F."/>
            <person name="Miyauchi S."/>
            <person name="Thiergart T."/>
            <person name="Pickel B."/>
            <person name="Atanasova L."/>
            <person name="Karlsson M."/>
            <person name="Huettel B."/>
            <person name="Barry K.W."/>
            <person name="Haridas S."/>
            <person name="Chen C."/>
            <person name="Bauer D."/>
            <person name="Andreopoulos W."/>
            <person name="Pangilinan J."/>
            <person name="LaButti K."/>
            <person name="Riley R."/>
            <person name="Lipzen A."/>
            <person name="Clum A."/>
            <person name="Drula E."/>
            <person name="Henrissat B."/>
            <person name="Kohler A."/>
            <person name="Grigoriev I.V."/>
            <person name="Martin F.M."/>
            <person name="Hacquard S."/>
        </authorList>
    </citation>
    <scope>NUCLEOTIDE SEQUENCE</scope>
    <source>
        <strain evidence="2">MPI-CAGE-CH-0230</strain>
    </source>
</reference>
<dbReference type="GeneID" id="70178531"/>
<dbReference type="InterPro" id="IPR010730">
    <property type="entry name" value="HET"/>
</dbReference>
<gene>
    <name evidence="2" type="ORF">B0I36DRAFT_217303</name>
</gene>
<dbReference type="PANTHER" id="PTHR10622:SF10">
    <property type="entry name" value="HET DOMAIN-CONTAINING PROTEIN"/>
    <property type="match status" value="1"/>
</dbReference>
<organism evidence="2 3">
    <name type="scientific">Microdochium trichocladiopsis</name>
    <dbReference type="NCBI Taxonomy" id="1682393"/>
    <lineage>
        <taxon>Eukaryota</taxon>
        <taxon>Fungi</taxon>
        <taxon>Dikarya</taxon>
        <taxon>Ascomycota</taxon>
        <taxon>Pezizomycotina</taxon>
        <taxon>Sordariomycetes</taxon>
        <taxon>Xylariomycetidae</taxon>
        <taxon>Xylariales</taxon>
        <taxon>Microdochiaceae</taxon>
        <taxon>Microdochium</taxon>
    </lineage>
</organism>
<dbReference type="Proteomes" id="UP000756346">
    <property type="component" value="Unassembled WGS sequence"/>
</dbReference>